<dbReference type="Gene3D" id="3.40.50.300">
    <property type="entry name" value="P-loop containing nucleotide triphosphate hydrolases"/>
    <property type="match status" value="1"/>
</dbReference>
<accession>A0A7G8BGF0</accession>
<reference evidence="1 2" key="1">
    <citation type="submission" date="2020-08" db="EMBL/GenBank/DDBJ databases">
        <title>Edaphobacter telluris sp. nov. and Acidobacterium dinghuensis sp. nov., two acidobacteria isolated from forest soil.</title>
        <authorList>
            <person name="Fu J."/>
            <person name="Qiu L."/>
        </authorList>
    </citation>
    <scope>NUCLEOTIDE SEQUENCE [LARGE SCALE GENOMIC DNA]</scope>
    <source>
        <strain evidence="1">4Y35</strain>
    </source>
</reference>
<gene>
    <name evidence="1" type="ORF">H7849_21545</name>
</gene>
<evidence type="ECO:0000313" key="1">
    <source>
        <dbReference type="EMBL" id="QNI31620.1"/>
    </source>
</evidence>
<dbReference type="KEGG" id="adin:H7849_21545"/>
<evidence type="ECO:0000313" key="2">
    <source>
        <dbReference type="Proteomes" id="UP000515312"/>
    </source>
</evidence>
<dbReference type="AlphaFoldDB" id="A0A7G8BGF0"/>
<keyword evidence="2" id="KW-1185">Reference proteome</keyword>
<name>A0A7G8BGF0_9BACT</name>
<proteinExistence type="predicted"/>
<dbReference type="Proteomes" id="UP000515312">
    <property type="component" value="Chromosome"/>
</dbReference>
<sequence>MRTGTRIESWGSAIDRSELLDLGRVLDSALPELKGEVTGRFLAEQLLRIRNRTGKIVPFRPNRAQRAFEQRRGRANIVLKSRQMGISTWVAGRFFLRTITNPGTLTLQVAHTQEAAEGIFRIVHRFLDGLPEWLRDGALRTSKASSRQIVFPSLDSEYRVETAGDANAGRGLTIHNLHCSEVARWPTGAGETLQGLRAAMPPQGELVLESTPNGAEGCFWEEWNNAEQCRMVQHFFPWWLEDAYRAERVSEESLQSDERRLIEQHGLSLEQIGFRRKIAAGFRGLAKQEYPEDAIECFLSSGDCYFDVAALDARIKDLPEPIATRLGGKLQLWFPPVQGRRYLVAVDTAGGGSEGDYSVAQVLEINTGLQCAELRARLSPLELAEESARLAKEYNGAWLVVERNNHGSGVLAYLHSVSRYPHIYRQEDQDGWLTSVVHRPRMLGALAAALVETPTIFYSKRLLQECRSFVRHRNGKIGASAGAHDDCVMAMAIALCVRGEMRL</sequence>
<dbReference type="Gene3D" id="3.30.420.240">
    <property type="match status" value="1"/>
</dbReference>
<dbReference type="InterPro" id="IPR027417">
    <property type="entry name" value="P-loop_NTPase"/>
</dbReference>
<dbReference type="EMBL" id="CP060394">
    <property type="protein sequence ID" value="QNI31620.1"/>
    <property type="molecule type" value="Genomic_DNA"/>
</dbReference>
<protein>
    <submittedName>
        <fullName evidence="1">Terminase</fullName>
    </submittedName>
</protein>
<dbReference type="RefSeq" id="WP_186742416.1">
    <property type="nucleotide sequence ID" value="NZ_CP060394.1"/>
</dbReference>
<organism evidence="1 2">
    <name type="scientific">Alloacidobacterium dinghuense</name>
    <dbReference type="NCBI Taxonomy" id="2763107"/>
    <lineage>
        <taxon>Bacteria</taxon>
        <taxon>Pseudomonadati</taxon>
        <taxon>Acidobacteriota</taxon>
        <taxon>Terriglobia</taxon>
        <taxon>Terriglobales</taxon>
        <taxon>Acidobacteriaceae</taxon>
        <taxon>Alloacidobacterium</taxon>
    </lineage>
</organism>